<comment type="catalytic activity">
    <reaction evidence="5">
        <text>3'-dephospho-CoA + ATP = ADP + CoA + H(+)</text>
        <dbReference type="Rhea" id="RHEA:18245"/>
        <dbReference type="ChEBI" id="CHEBI:15378"/>
        <dbReference type="ChEBI" id="CHEBI:30616"/>
        <dbReference type="ChEBI" id="CHEBI:57287"/>
        <dbReference type="ChEBI" id="CHEBI:57328"/>
        <dbReference type="ChEBI" id="CHEBI:456216"/>
        <dbReference type="EC" id="2.7.1.24"/>
    </reaction>
</comment>
<dbReference type="NCBIfam" id="TIGR00152">
    <property type="entry name" value="dephospho-CoA kinase"/>
    <property type="match status" value="1"/>
</dbReference>
<keyword evidence="5 7" id="KW-0418">Kinase</keyword>
<comment type="subcellular location">
    <subcellularLocation>
        <location evidence="5">Cytoplasm</location>
    </subcellularLocation>
</comment>
<evidence type="ECO:0000313" key="8">
    <source>
        <dbReference type="Proteomes" id="UP001597013"/>
    </source>
</evidence>
<dbReference type="EMBL" id="JBHTJL010000012">
    <property type="protein sequence ID" value="MFD1063633.1"/>
    <property type="molecule type" value="Genomic_DNA"/>
</dbReference>
<evidence type="ECO:0000256" key="6">
    <source>
        <dbReference type="NCBIfam" id="TIGR00152"/>
    </source>
</evidence>
<dbReference type="Proteomes" id="UP001597013">
    <property type="component" value="Unassembled WGS sequence"/>
</dbReference>
<keyword evidence="2 5" id="KW-0547">Nucleotide-binding</keyword>
<organism evidence="7 8">
    <name type="scientific">Winogradskyella litorisediminis</name>
    <dbReference type="NCBI Taxonomy" id="1156618"/>
    <lineage>
        <taxon>Bacteria</taxon>
        <taxon>Pseudomonadati</taxon>
        <taxon>Bacteroidota</taxon>
        <taxon>Flavobacteriia</taxon>
        <taxon>Flavobacteriales</taxon>
        <taxon>Flavobacteriaceae</taxon>
        <taxon>Winogradskyella</taxon>
    </lineage>
</organism>
<dbReference type="PROSITE" id="PS51219">
    <property type="entry name" value="DPCK"/>
    <property type="match status" value="1"/>
</dbReference>
<comment type="caution">
    <text evidence="7">The sequence shown here is derived from an EMBL/GenBank/DDBJ whole genome shotgun (WGS) entry which is preliminary data.</text>
</comment>
<feature type="binding site" evidence="5">
    <location>
        <begin position="18"/>
        <end position="23"/>
    </location>
    <ligand>
        <name>ATP</name>
        <dbReference type="ChEBI" id="CHEBI:30616"/>
    </ligand>
</feature>
<sequence>MTHDIKKHTIVGITGGIGSGKTTIAKYFEELGIPVYHADFEAKLLMNRSKIIKRKLKELFGEEAYKKDTLNKPFLRNQIFKNKELLQKMNAIVHPKVGSHFQRWLKKQNAPYILKEVAIIFENNLQNQYDYIISVVATEEERIRRVIKRDDVSRQSVMAIINNQWSDAEKIKKSDFVIENNHLETAKAQALRIHNQLLSKIK</sequence>
<comment type="function">
    <text evidence="5">Catalyzes the phosphorylation of the 3'-hydroxyl group of dephosphocoenzyme A to form coenzyme A.</text>
</comment>
<dbReference type="PANTHER" id="PTHR10695:SF46">
    <property type="entry name" value="BIFUNCTIONAL COENZYME A SYNTHASE-RELATED"/>
    <property type="match status" value="1"/>
</dbReference>
<evidence type="ECO:0000256" key="2">
    <source>
        <dbReference type="ARBA" id="ARBA00022741"/>
    </source>
</evidence>
<dbReference type="EC" id="2.7.1.24" evidence="5 6"/>
<keyword evidence="8" id="KW-1185">Reference proteome</keyword>
<keyword evidence="3 5" id="KW-0067">ATP-binding</keyword>
<evidence type="ECO:0000256" key="5">
    <source>
        <dbReference type="HAMAP-Rule" id="MF_00376"/>
    </source>
</evidence>
<dbReference type="InterPro" id="IPR027417">
    <property type="entry name" value="P-loop_NTPase"/>
</dbReference>
<dbReference type="Pfam" id="PF01121">
    <property type="entry name" value="CoaE"/>
    <property type="match status" value="1"/>
</dbReference>
<dbReference type="CDD" id="cd02022">
    <property type="entry name" value="DPCK"/>
    <property type="match status" value="1"/>
</dbReference>
<reference evidence="8" key="1">
    <citation type="journal article" date="2019" name="Int. J. Syst. Evol. Microbiol.">
        <title>The Global Catalogue of Microorganisms (GCM) 10K type strain sequencing project: providing services to taxonomists for standard genome sequencing and annotation.</title>
        <authorList>
            <consortium name="The Broad Institute Genomics Platform"/>
            <consortium name="The Broad Institute Genome Sequencing Center for Infectious Disease"/>
            <person name="Wu L."/>
            <person name="Ma J."/>
        </authorList>
    </citation>
    <scope>NUCLEOTIDE SEQUENCE [LARGE SCALE GENOMIC DNA]</scope>
    <source>
        <strain evidence="8">CCUG 62215</strain>
    </source>
</reference>
<dbReference type="Gene3D" id="3.40.50.300">
    <property type="entry name" value="P-loop containing nucleotide triphosphate hydrolases"/>
    <property type="match status" value="1"/>
</dbReference>
<keyword evidence="5" id="KW-0963">Cytoplasm</keyword>
<keyword evidence="4 5" id="KW-0173">Coenzyme A biosynthesis</keyword>
<dbReference type="RefSeq" id="WP_386130862.1">
    <property type="nucleotide sequence ID" value="NZ_JBHTJL010000012.1"/>
</dbReference>
<name>A0ABW3N7G1_9FLAO</name>
<dbReference type="HAMAP" id="MF_00376">
    <property type="entry name" value="Dephospho_CoA_kinase"/>
    <property type="match status" value="1"/>
</dbReference>
<accession>A0ABW3N7G1</accession>
<evidence type="ECO:0000313" key="7">
    <source>
        <dbReference type="EMBL" id="MFD1063633.1"/>
    </source>
</evidence>
<dbReference type="PANTHER" id="PTHR10695">
    <property type="entry name" value="DEPHOSPHO-COA KINASE-RELATED"/>
    <property type="match status" value="1"/>
</dbReference>
<dbReference type="SUPFAM" id="SSF52540">
    <property type="entry name" value="P-loop containing nucleoside triphosphate hydrolases"/>
    <property type="match status" value="1"/>
</dbReference>
<protein>
    <recommendedName>
        <fullName evidence="5 6">Dephospho-CoA kinase</fullName>
        <ecNumber evidence="5 6">2.7.1.24</ecNumber>
    </recommendedName>
    <alternativeName>
        <fullName evidence="5">Dephosphocoenzyme A kinase</fullName>
    </alternativeName>
</protein>
<keyword evidence="5 7" id="KW-0808">Transferase</keyword>
<dbReference type="InterPro" id="IPR001977">
    <property type="entry name" value="Depp_CoAkinase"/>
</dbReference>
<evidence type="ECO:0000256" key="3">
    <source>
        <dbReference type="ARBA" id="ARBA00022840"/>
    </source>
</evidence>
<evidence type="ECO:0000256" key="1">
    <source>
        <dbReference type="ARBA" id="ARBA00009018"/>
    </source>
</evidence>
<gene>
    <name evidence="5 7" type="primary">coaE</name>
    <name evidence="7" type="ORF">ACFQ1Q_10290</name>
</gene>
<dbReference type="GO" id="GO:0004140">
    <property type="term" value="F:dephospho-CoA kinase activity"/>
    <property type="evidence" value="ECO:0007669"/>
    <property type="project" value="UniProtKB-EC"/>
</dbReference>
<proteinExistence type="inferred from homology"/>
<comment type="similarity">
    <text evidence="1 5">Belongs to the CoaE family.</text>
</comment>
<evidence type="ECO:0000256" key="4">
    <source>
        <dbReference type="ARBA" id="ARBA00022993"/>
    </source>
</evidence>
<comment type="pathway">
    <text evidence="5">Cofactor biosynthesis; coenzyme A biosynthesis; CoA from (R)-pantothenate: step 5/5.</text>
</comment>